<evidence type="ECO:0008006" key="3">
    <source>
        <dbReference type="Google" id="ProtNLM"/>
    </source>
</evidence>
<reference evidence="1" key="1">
    <citation type="submission" date="2023-07" db="EMBL/GenBank/DDBJ databases">
        <authorList>
            <person name="Stuckert A."/>
        </authorList>
    </citation>
    <scope>NUCLEOTIDE SEQUENCE</scope>
</reference>
<accession>A0ABN9M4D3</accession>
<dbReference type="EMBL" id="CAUEEQ010040436">
    <property type="protein sequence ID" value="CAJ0955584.1"/>
    <property type="molecule type" value="Genomic_DNA"/>
</dbReference>
<evidence type="ECO:0000313" key="1">
    <source>
        <dbReference type="EMBL" id="CAJ0955584.1"/>
    </source>
</evidence>
<sequence>MKKKHPQINQNLKDLMKTLILSTPQYQVVTKSPYSCDWIKDALKSEIFNEYKSDEKIEIFKIDGDRKFRKSVSSCSCVVFCFESDQWDSESSREVEELSFYYGLKNVIILLSEKTPDNCPPRQVNGQHKFPVLNFSKQQIAWYKDNLKLYNTKIEKMKTILKGLASWTQGHKVGIFSRSSESEYEWLKMELESEYFRGSVENVQSYYISNRGFQQFMTNVSNCTFGILYHTKNRGRINITDVTDSLYDDELDYMSSMMNKNVIVVVDDLNDGNEEEKSRILSSQHSIKEKALDLFLFTTEEKKLLEPLVKMRNTINGACYIGFSCLLEALRRRGSTSVPLVVPVDCSEAIAMHRNQLMTTLISVACYRCYQ</sequence>
<protein>
    <recommendedName>
        <fullName evidence="3">TIR domain-containing protein</fullName>
    </recommendedName>
</protein>
<comment type="caution">
    <text evidence="1">The sequence shown here is derived from an EMBL/GenBank/DDBJ whole genome shotgun (WGS) entry which is preliminary data.</text>
</comment>
<name>A0ABN9M4D3_9NEOB</name>
<proteinExistence type="predicted"/>
<gene>
    <name evidence="1" type="ORF">RIMI_LOCUS15187178</name>
</gene>
<organism evidence="1 2">
    <name type="scientific">Ranitomeya imitator</name>
    <name type="common">mimic poison frog</name>
    <dbReference type="NCBI Taxonomy" id="111125"/>
    <lineage>
        <taxon>Eukaryota</taxon>
        <taxon>Metazoa</taxon>
        <taxon>Chordata</taxon>
        <taxon>Craniata</taxon>
        <taxon>Vertebrata</taxon>
        <taxon>Euteleostomi</taxon>
        <taxon>Amphibia</taxon>
        <taxon>Batrachia</taxon>
        <taxon>Anura</taxon>
        <taxon>Neobatrachia</taxon>
        <taxon>Hyloidea</taxon>
        <taxon>Dendrobatidae</taxon>
        <taxon>Dendrobatinae</taxon>
        <taxon>Ranitomeya</taxon>
    </lineage>
</organism>
<dbReference type="Proteomes" id="UP001176940">
    <property type="component" value="Unassembled WGS sequence"/>
</dbReference>
<evidence type="ECO:0000313" key="2">
    <source>
        <dbReference type="Proteomes" id="UP001176940"/>
    </source>
</evidence>
<keyword evidence="2" id="KW-1185">Reference proteome</keyword>